<organism evidence="6 7">
    <name type="scientific">Nocardioides panzhihuensis</name>
    <dbReference type="NCBI Taxonomy" id="860243"/>
    <lineage>
        <taxon>Bacteria</taxon>
        <taxon>Bacillati</taxon>
        <taxon>Actinomycetota</taxon>
        <taxon>Actinomycetes</taxon>
        <taxon>Propionibacteriales</taxon>
        <taxon>Nocardioidaceae</taxon>
        <taxon>Nocardioides</taxon>
    </lineage>
</organism>
<dbReference type="InterPro" id="IPR050109">
    <property type="entry name" value="HTH-type_TetR-like_transc_reg"/>
</dbReference>
<keyword evidence="3" id="KW-0804">Transcription</keyword>
<evidence type="ECO:0000313" key="7">
    <source>
        <dbReference type="Proteomes" id="UP000564496"/>
    </source>
</evidence>
<keyword evidence="1" id="KW-0805">Transcription regulation</keyword>
<gene>
    <name evidence="6" type="ORF">BJ988_002235</name>
</gene>
<evidence type="ECO:0000256" key="1">
    <source>
        <dbReference type="ARBA" id="ARBA00023015"/>
    </source>
</evidence>
<dbReference type="RefSeq" id="WP_179658057.1">
    <property type="nucleotide sequence ID" value="NZ_JACBZR010000001.1"/>
</dbReference>
<dbReference type="PANTHER" id="PTHR30055:SF238">
    <property type="entry name" value="MYCOFACTOCIN BIOSYNTHESIS TRANSCRIPTIONAL REGULATOR MFTR-RELATED"/>
    <property type="match status" value="1"/>
</dbReference>
<sequence length="212" mass="23329">MTLRRTPEETRELRSSLIEHAQQIVKRDGLQALTMRALATASGCSVGLPYKVFASRDELIVEMVELELERLRDALDAWSATAGKRTVADNLIEYARILFESERPVVTHGLGGRALAPLIADLTKKSGLEHSFESTVTDYLRAEQQLGRIAAHVDARAYGFLITGAIHNLITAGDAYPRPDPKELRRILRMLARDLAGDEALDEQSPSSAGGH</sequence>
<dbReference type="PROSITE" id="PS50977">
    <property type="entry name" value="HTH_TETR_2"/>
    <property type="match status" value="1"/>
</dbReference>
<evidence type="ECO:0000256" key="2">
    <source>
        <dbReference type="ARBA" id="ARBA00023125"/>
    </source>
</evidence>
<dbReference type="Proteomes" id="UP000564496">
    <property type="component" value="Unassembled WGS sequence"/>
</dbReference>
<dbReference type="AlphaFoldDB" id="A0A7Z0ISB2"/>
<protein>
    <submittedName>
        <fullName evidence="6">AcrR family transcriptional regulator</fullName>
    </submittedName>
</protein>
<comment type="caution">
    <text evidence="6">The sequence shown here is derived from an EMBL/GenBank/DDBJ whole genome shotgun (WGS) entry which is preliminary data.</text>
</comment>
<reference evidence="6 7" key="1">
    <citation type="submission" date="2020-07" db="EMBL/GenBank/DDBJ databases">
        <title>Sequencing the genomes of 1000 actinobacteria strains.</title>
        <authorList>
            <person name="Klenk H.-P."/>
        </authorList>
    </citation>
    <scope>NUCLEOTIDE SEQUENCE [LARGE SCALE GENOMIC DNA]</scope>
    <source>
        <strain evidence="6 7">DSM 26487</strain>
    </source>
</reference>
<evidence type="ECO:0000256" key="3">
    <source>
        <dbReference type="ARBA" id="ARBA00023163"/>
    </source>
</evidence>
<dbReference type="EMBL" id="JACBZR010000001">
    <property type="protein sequence ID" value="NYI77587.1"/>
    <property type="molecule type" value="Genomic_DNA"/>
</dbReference>
<dbReference type="InterPro" id="IPR001647">
    <property type="entry name" value="HTH_TetR"/>
</dbReference>
<dbReference type="Gene3D" id="1.10.357.10">
    <property type="entry name" value="Tetracycline Repressor, domain 2"/>
    <property type="match status" value="1"/>
</dbReference>
<feature type="DNA-binding region" description="H-T-H motif" evidence="4">
    <location>
        <begin position="34"/>
        <end position="53"/>
    </location>
</feature>
<dbReference type="GO" id="GO:0000976">
    <property type="term" value="F:transcription cis-regulatory region binding"/>
    <property type="evidence" value="ECO:0007669"/>
    <property type="project" value="TreeGrafter"/>
</dbReference>
<keyword evidence="7" id="KW-1185">Reference proteome</keyword>
<keyword evidence="2 4" id="KW-0238">DNA-binding</keyword>
<evidence type="ECO:0000313" key="6">
    <source>
        <dbReference type="EMBL" id="NYI77587.1"/>
    </source>
</evidence>
<dbReference type="GO" id="GO:0003700">
    <property type="term" value="F:DNA-binding transcription factor activity"/>
    <property type="evidence" value="ECO:0007669"/>
    <property type="project" value="TreeGrafter"/>
</dbReference>
<feature type="domain" description="HTH tetR-type" evidence="5">
    <location>
        <begin position="11"/>
        <end position="71"/>
    </location>
</feature>
<evidence type="ECO:0000256" key="4">
    <source>
        <dbReference type="PROSITE-ProRule" id="PRU00335"/>
    </source>
</evidence>
<name>A0A7Z0ISB2_9ACTN</name>
<accession>A0A7Z0ISB2</accession>
<dbReference type="InterPro" id="IPR009057">
    <property type="entry name" value="Homeodomain-like_sf"/>
</dbReference>
<dbReference type="PANTHER" id="PTHR30055">
    <property type="entry name" value="HTH-TYPE TRANSCRIPTIONAL REGULATOR RUTR"/>
    <property type="match status" value="1"/>
</dbReference>
<evidence type="ECO:0000259" key="5">
    <source>
        <dbReference type="PROSITE" id="PS50977"/>
    </source>
</evidence>
<proteinExistence type="predicted"/>
<dbReference type="SUPFAM" id="SSF46689">
    <property type="entry name" value="Homeodomain-like"/>
    <property type="match status" value="1"/>
</dbReference>